<dbReference type="Proteomes" id="UP000694871">
    <property type="component" value="Unplaced"/>
</dbReference>
<comment type="similarity">
    <text evidence="18">Belongs to the NAT8 family.</text>
</comment>
<keyword evidence="21" id="KW-1185">Reference proteome</keyword>
<keyword evidence="5" id="KW-0963">Cytoplasm</keyword>
<feature type="domain" description="N-acetyltransferase" evidence="20">
    <location>
        <begin position="36"/>
        <end position="179"/>
    </location>
</feature>
<dbReference type="Gene3D" id="3.40.630.30">
    <property type="match status" value="1"/>
</dbReference>
<evidence type="ECO:0000256" key="14">
    <source>
        <dbReference type="ARBA" id="ARBA00039136"/>
    </source>
</evidence>
<evidence type="ECO:0000256" key="12">
    <source>
        <dbReference type="ARBA" id="ARBA00023136"/>
    </source>
</evidence>
<reference evidence="22" key="1">
    <citation type="submission" date="2025-08" db="UniProtKB">
        <authorList>
            <consortium name="RefSeq"/>
        </authorList>
    </citation>
    <scope>IDENTIFICATION</scope>
</reference>
<dbReference type="EC" id="2.3.1.17" evidence="14"/>
<sequence length="192" mass="21880">MGLYSETNTRFSFLTVICFVVTKSLVVSCCLPIFLMGMRYYFSRKVIISYLECALNTDMSDIEQYYMKSPGSCFWVAMLNGNVVGIVAARGNEDDNTLELRRMSVDSKYRGKGIAKALGRKVLEFAMINNYSSVVLGTTAVKVAAHKLYESLGFKHVGVIEHYTLPGMTHSVLERVFFQVRYHRYCLQLREE</sequence>
<dbReference type="Pfam" id="PF00583">
    <property type="entry name" value="Acetyltransf_1"/>
    <property type="match status" value="1"/>
</dbReference>
<evidence type="ECO:0000256" key="15">
    <source>
        <dbReference type="ARBA" id="ARBA00041029"/>
    </source>
</evidence>
<keyword evidence="7 19" id="KW-0812">Transmembrane</keyword>
<evidence type="ECO:0000313" key="22">
    <source>
        <dbReference type="RefSeq" id="XP_015280401.1"/>
    </source>
</evidence>
<dbReference type="PANTHER" id="PTHR13947:SF11">
    <property type="entry name" value="N-ACETYLASPARTATE SYNTHETASE"/>
    <property type="match status" value="1"/>
</dbReference>
<dbReference type="CDD" id="cd04301">
    <property type="entry name" value="NAT_SF"/>
    <property type="match status" value="1"/>
</dbReference>
<keyword evidence="12 19" id="KW-0472">Membrane</keyword>
<evidence type="ECO:0000313" key="21">
    <source>
        <dbReference type="Proteomes" id="UP000694871"/>
    </source>
</evidence>
<keyword evidence="11" id="KW-0496">Mitochondrion</keyword>
<accession>A0ABM1L364</accession>
<dbReference type="InterPro" id="IPR016181">
    <property type="entry name" value="Acyl_CoA_acyltransferase"/>
</dbReference>
<dbReference type="InterPro" id="IPR050769">
    <property type="entry name" value="NAT_camello-type"/>
</dbReference>
<evidence type="ECO:0000259" key="20">
    <source>
        <dbReference type="PROSITE" id="PS51186"/>
    </source>
</evidence>
<dbReference type="InterPro" id="IPR000182">
    <property type="entry name" value="GNAT_dom"/>
</dbReference>
<evidence type="ECO:0000256" key="1">
    <source>
        <dbReference type="ARBA" id="ARBA00004111"/>
    </source>
</evidence>
<keyword evidence="13" id="KW-0012">Acyltransferase</keyword>
<evidence type="ECO:0000256" key="3">
    <source>
        <dbReference type="ARBA" id="ARBA00004389"/>
    </source>
</evidence>
<evidence type="ECO:0000256" key="6">
    <source>
        <dbReference type="ARBA" id="ARBA00022679"/>
    </source>
</evidence>
<comment type="subcellular location">
    <subcellularLocation>
        <location evidence="4">Cytoplasm</location>
    </subcellularLocation>
    <subcellularLocation>
        <location evidence="3">Endoplasmic reticulum membrane</location>
        <topology evidence="3">Single-pass membrane protein</topology>
    </subcellularLocation>
    <subcellularLocation>
        <location evidence="1">Microsome membrane</location>
        <topology evidence="1">Single-pass membrane protein</topology>
    </subcellularLocation>
    <subcellularLocation>
        <location evidence="2">Mitochondrion membrane</location>
        <topology evidence="2">Single-pass membrane protein</topology>
    </subcellularLocation>
</comment>
<evidence type="ECO:0000256" key="7">
    <source>
        <dbReference type="ARBA" id="ARBA00022692"/>
    </source>
</evidence>
<dbReference type="PROSITE" id="PS51186">
    <property type="entry name" value="GNAT"/>
    <property type="match status" value="1"/>
</dbReference>
<keyword evidence="8" id="KW-0256">Endoplasmic reticulum</keyword>
<proteinExistence type="inferred from homology"/>
<evidence type="ECO:0000256" key="9">
    <source>
        <dbReference type="ARBA" id="ARBA00022848"/>
    </source>
</evidence>
<comment type="catalytic activity">
    <reaction evidence="17">
        <text>L-aspartate + acetyl-CoA = N-acetyl-L-aspartate + CoA + H(+)</text>
        <dbReference type="Rhea" id="RHEA:14165"/>
        <dbReference type="ChEBI" id="CHEBI:15378"/>
        <dbReference type="ChEBI" id="CHEBI:16953"/>
        <dbReference type="ChEBI" id="CHEBI:29991"/>
        <dbReference type="ChEBI" id="CHEBI:57287"/>
        <dbReference type="ChEBI" id="CHEBI:57288"/>
        <dbReference type="EC" id="2.3.1.17"/>
    </reaction>
    <physiologicalReaction direction="left-to-right" evidence="17">
        <dbReference type="Rhea" id="RHEA:14166"/>
    </physiologicalReaction>
</comment>
<evidence type="ECO:0000256" key="19">
    <source>
        <dbReference type="SAM" id="Phobius"/>
    </source>
</evidence>
<keyword evidence="10 19" id="KW-1133">Transmembrane helix</keyword>
<name>A0ABM1L364_GEKJA</name>
<dbReference type="RefSeq" id="XP_015280401.1">
    <property type="nucleotide sequence ID" value="XM_015424915.1"/>
</dbReference>
<organism evidence="21 22">
    <name type="scientific">Gekko japonicus</name>
    <name type="common">Schlegel's Japanese gecko</name>
    <dbReference type="NCBI Taxonomy" id="146911"/>
    <lineage>
        <taxon>Eukaryota</taxon>
        <taxon>Metazoa</taxon>
        <taxon>Chordata</taxon>
        <taxon>Craniata</taxon>
        <taxon>Vertebrata</taxon>
        <taxon>Euteleostomi</taxon>
        <taxon>Lepidosauria</taxon>
        <taxon>Squamata</taxon>
        <taxon>Bifurcata</taxon>
        <taxon>Gekkota</taxon>
        <taxon>Gekkonidae</taxon>
        <taxon>Gekkoninae</taxon>
        <taxon>Gekko</taxon>
    </lineage>
</organism>
<feature type="transmembrane region" description="Helical" evidence="19">
    <location>
        <begin position="12"/>
        <end position="35"/>
    </location>
</feature>
<keyword evidence="6" id="KW-0808">Transferase</keyword>
<keyword evidence="9" id="KW-0492">Microsome</keyword>
<evidence type="ECO:0000256" key="13">
    <source>
        <dbReference type="ARBA" id="ARBA00023315"/>
    </source>
</evidence>
<evidence type="ECO:0000256" key="16">
    <source>
        <dbReference type="ARBA" id="ARBA00043248"/>
    </source>
</evidence>
<dbReference type="SUPFAM" id="SSF55729">
    <property type="entry name" value="Acyl-CoA N-acyltransferases (Nat)"/>
    <property type="match status" value="1"/>
</dbReference>
<evidence type="ECO:0000256" key="11">
    <source>
        <dbReference type="ARBA" id="ARBA00023128"/>
    </source>
</evidence>
<evidence type="ECO:0000256" key="5">
    <source>
        <dbReference type="ARBA" id="ARBA00022490"/>
    </source>
</evidence>
<evidence type="ECO:0000256" key="10">
    <source>
        <dbReference type="ARBA" id="ARBA00022989"/>
    </source>
</evidence>
<protein>
    <recommendedName>
        <fullName evidence="15">N-acetylaspartate synthetase</fullName>
        <ecNumber evidence="14">2.3.1.17</ecNumber>
    </recommendedName>
    <alternativeName>
        <fullName evidence="16">N-acetyltransferase 8-like protein</fullName>
    </alternativeName>
</protein>
<evidence type="ECO:0000256" key="4">
    <source>
        <dbReference type="ARBA" id="ARBA00004496"/>
    </source>
</evidence>
<evidence type="ECO:0000256" key="18">
    <source>
        <dbReference type="ARBA" id="ARBA00093466"/>
    </source>
</evidence>
<evidence type="ECO:0000256" key="8">
    <source>
        <dbReference type="ARBA" id="ARBA00022824"/>
    </source>
</evidence>
<gene>
    <name evidence="22" type="primary">NAT8L</name>
</gene>
<dbReference type="GeneID" id="107121903"/>
<dbReference type="PANTHER" id="PTHR13947">
    <property type="entry name" value="GNAT FAMILY N-ACETYLTRANSFERASE"/>
    <property type="match status" value="1"/>
</dbReference>
<evidence type="ECO:0000256" key="2">
    <source>
        <dbReference type="ARBA" id="ARBA00004304"/>
    </source>
</evidence>
<evidence type="ECO:0000256" key="17">
    <source>
        <dbReference type="ARBA" id="ARBA00049272"/>
    </source>
</evidence>